<evidence type="ECO:0000256" key="1">
    <source>
        <dbReference type="SAM" id="SignalP"/>
    </source>
</evidence>
<dbReference type="EMBL" id="CP041636">
    <property type="protein sequence ID" value="QDO97786.1"/>
    <property type="molecule type" value="Genomic_DNA"/>
</dbReference>
<accession>A0A516H1Y2</accession>
<evidence type="ECO:0000259" key="2">
    <source>
        <dbReference type="Pfam" id="PF06904"/>
    </source>
</evidence>
<proteinExistence type="predicted"/>
<feature type="chain" id="PRO_5022028543" evidence="1">
    <location>
        <begin position="29"/>
        <end position="230"/>
    </location>
</feature>
<gene>
    <name evidence="3" type="ORF">FNB15_11130</name>
</gene>
<sequence length="230" mass="25322">MASRIRITPLRVIAVSALLLLAAACAPRREVVPQVPPPVPTQPQASTQWIGRDVIQAACLNDLQASGAKFELIAQAETGKDGCTLQNGVRLISTSVELVRPVELTCPMALRLMQFEKEILVPDAQRIFGQPLGQINHAGGFTCKRMTGNSSRISEHGHGRAIDIWGFFLRDGTRISVDQHFRARGREGQYLREINRAACRYFSVVLGPNADSAHAKSFHWDIGQWNRCGA</sequence>
<dbReference type="AlphaFoldDB" id="A0A516H1Y2"/>
<dbReference type="RefSeq" id="WP_144068767.1">
    <property type="nucleotide sequence ID" value="NZ_CP041636.1"/>
</dbReference>
<dbReference type="Proteomes" id="UP000317496">
    <property type="component" value="Chromosome"/>
</dbReference>
<feature type="signal peptide" evidence="1">
    <location>
        <begin position="1"/>
        <end position="28"/>
    </location>
</feature>
<keyword evidence="4" id="KW-1185">Reference proteome</keyword>
<protein>
    <submittedName>
        <fullName evidence="3">Extensin family protein</fullName>
    </submittedName>
</protein>
<organism evidence="3 4">
    <name type="scientific">Ferrovibrio terrae</name>
    <dbReference type="NCBI Taxonomy" id="2594003"/>
    <lineage>
        <taxon>Bacteria</taxon>
        <taxon>Pseudomonadati</taxon>
        <taxon>Pseudomonadota</taxon>
        <taxon>Alphaproteobacteria</taxon>
        <taxon>Rhodospirillales</taxon>
        <taxon>Rhodospirillaceae</taxon>
        <taxon>Ferrovibrio</taxon>
    </lineage>
</organism>
<dbReference type="Pfam" id="PF06904">
    <property type="entry name" value="Extensin-like_C"/>
    <property type="match status" value="1"/>
</dbReference>
<dbReference type="PROSITE" id="PS51257">
    <property type="entry name" value="PROKAR_LIPOPROTEIN"/>
    <property type="match status" value="1"/>
</dbReference>
<evidence type="ECO:0000313" key="3">
    <source>
        <dbReference type="EMBL" id="QDO97786.1"/>
    </source>
</evidence>
<dbReference type="InterPro" id="IPR009683">
    <property type="entry name" value="Extensin-like_C"/>
</dbReference>
<dbReference type="KEGG" id="fer:FNB15_11130"/>
<reference evidence="3 4" key="1">
    <citation type="submission" date="2019-07" db="EMBL/GenBank/DDBJ databases">
        <title>Genome sequencing for Ferrovibrio sp. K5.</title>
        <authorList>
            <person name="Park S.-J."/>
        </authorList>
    </citation>
    <scope>NUCLEOTIDE SEQUENCE [LARGE SCALE GENOMIC DNA]</scope>
    <source>
        <strain evidence="3 4">K5</strain>
    </source>
</reference>
<name>A0A516H1Y2_9PROT</name>
<evidence type="ECO:0000313" key="4">
    <source>
        <dbReference type="Proteomes" id="UP000317496"/>
    </source>
</evidence>
<feature type="domain" description="Extensin-like C-terminal" evidence="2">
    <location>
        <begin position="58"/>
        <end position="228"/>
    </location>
</feature>
<dbReference type="OrthoDB" id="9809788at2"/>
<keyword evidence="1" id="KW-0732">Signal</keyword>